<dbReference type="GO" id="GO:0006260">
    <property type="term" value="P:DNA replication"/>
    <property type="evidence" value="ECO:0007669"/>
    <property type="project" value="InterPro"/>
</dbReference>
<reference evidence="3" key="1">
    <citation type="submission" date="2018-06" db="EMBL/GenBank/DDBJ databases">
        <authorList>
            <person name="Zhirakovskaya E."/>
        </authorList>
    </citation>
    <scope>NUCLEOTIDE SEQUENCE</scope>
</reference>
<dbReference type="PANTHER" id="PTHR10302:SF27">
    <property type="entry name" value="SINGLE-STRANDED DNA-BINDING PROTEIN"/>
    <property type="match status" value="1"/>
</dbReference>
<organism evidence="3">
    <name type="scientific">hydrothermal vent metagenome</name>
    <dbReference type="NCBI Taxonomy" id="652676"/>
    <lineage>
        <taxon>unclassified sequences</taxon>
        <taxon>metagenomes</taxon>
        <taxon>ecological metagenomes</taxon>
    </lineage>
</organism>
<feature type="compositionally biased region" description="Gly residues" evidence="2">
    <location>
        <begin position="124"/>
        <end position="141"/>
    </location>
</feature>
<dbReference type="AlphaFoldDB" id="A0A3B0SEC1"/>
<sequence>MSNNVTIIGNLTADPELRFTASGVAMVNLSVADSRRYQDRNGEWQEETSFFRGTCWRDLAENVAESLTKGARVIISGRMKQRTWETNEGEKRNVVEIDIQEIGPSLRWATASVTKTPRNTDFAGGSGGSGGSGGGYGGGGAAPAAPVARTDTGPDEAPF</sequence>
<name>A0A3B0SEC1_9ZZZZ</name>
<dbReference type="Gene3D" id="2.40.50.140">
    <property type="entry name" value="Nucleic acid-binding proteins"/>
    <property type="match status" value="1"/>
</dbReference>
<dbReference type="EMBL" id="UOEI01000371">
    <property type="protein sequence ID" value="VAW03588.1"/>
    <property type="molecule type" value="Genomic_DNA"/>
</dbReference>
<dbReference type="SUPFAM" id="SSF50249">
    <property type="entry name" value="Nucleic acid-binding proteins"/>
    <property type="match status" value="1"/>
</dbReference>
<feature type="region of interest" description="Disordered" evidence="2">
    <location>
        <begin position="117"/>
        <end position="159"/>
    </location>
</feature>
<dbReference type="GO" id="GO:0009295">
    <property type="term" value="C:nucleoid"/>
    <property type="evidence" value="ECO:0007669"/>
    <property type="project" value="TreeGrafter"/>
</dbReference>
<dbReference type="InterPro" id="IPR011344">
    <property type="entry name" value="ssDNA-bd"/>
</dbReference>
<accession>A0A3B0SEC1</accession>
<dbReference type="Pfam" id="PF00436">
    <property type="entry name" value="SSB"/>
    <property type="match status" value="1"/>
</dbReference>
<dbReference type="PROSITE" id="PS50935">
    <property type="entry name" value="SSB"/>
    <property type="match status" value="1"/>
</dbReference>
<dbReference type="NCBIfam" id="TIGR00621">
    <property type="entry name" value="ssb"/>
    <property type="match status" value="1"/>
</dbReference>
<proteinExistence type="inferred from homology"/>
<dbReference type="CDD" id="cd04496">
    <property type="entry name" value="SSB_OBF"/>
    <property type="match status" value="1"/>
</dbReference>
<evidence type="ECO:0000256" key="1">
    <source>
        <dbReference type="ARBA" id="ARBA00023125"/>
    </source>
</evidence>
<gene>
    <name evidence="3" type="ORF">MNBD_ACTINO01-1404</name>
</gene>
<keyword evidence="1 3" id="KW-0238">DNA-binding</keyword>
<evidence type="ECO:0000256" key="2">
    <source>
        <dbReference type="SAM" id="MobiDB-lite"/>
    </source>
</evidence>
<dbReference type="GO" id="GO:0003697">
    <property type="term" value="F:single-stranded DNA binding"/>
    <property type="evidence" value="ECO:0007669"/>
    <property type="project" value="InterPro"/>
</dbReference>
<protein>
    <submittedName>
        <fullName evidence="3">Single-stranded DNA-binding protein</fullName>
    </submittedName>
</protein>
<evidence type="ECO:0000313" key="3">
    <source>
        <dbReference type="EMBL" id="VAW03588.1"/>
    </source>
</evidence>
<dbReference type="InterPro" id="IPR012340">
    <property type="entry name" value="NA-bd_OB-fold"/>
</dbReference>
<dbReference type="InterPro" id="IPR000424">
    <property type="entry name" value="Primosome_PriB/ssb"/>
</dbReference>
<dbReference type="PANTHER" id="PTHR10302">
    <property type="entry name" value="SINGLE-STRANDED DNA-BINDING PROTEIN"/>
    <property type="match status" value="1"/>
</dbReference>
<dbReference type="HAMAP" id="MF_00984">
    <property type="entry name" value="SSB"/>
    <property type="match status" value="1"/>
</dbReference>